<sequence length="73" mass="8444">MDSQDAIEVLLAKGILVERCNPKEITTNQMMIFRLVRYFYLSVTKGRAPFDTITLCDAKIRAKTLLESVLFRF</sequence>
<proteinExistence type="predicted"/>
<protein>
    <submittedName>
        <fullName evidence="1">Uncharacterized protein</fullName>
    </submittedName>
</protein>
<keyword evidence="2" id="KW-1185">Reference proteome</keyword>
<dbReference type="EMBL" id="CH476733">
    <property type="protein sequence ID" value="EIE78441.1"/>
    <property type="molecule type" value="Genomic_DNA"/>
</dbReference>
<dbReference type="Proteomes" id="UP000009138">
    <property type="component" value="Unassembled WGS sequence"/>
</dbReference>
<reference evidence="1 2" key="1">
    <citation type="journal article" date="2009" name="PLoS Genet.">
        <title>Genomic analysis of the basal lineage fungus Rhizopus oryzae reveals a whole-genome duplication.</title>
        <authorList>
            <person name="Ma L.-J."/>
            <person name="Ibrahim A.S."/>
            <person name="Skory C."/>
            <person name="Grabherr M.G."/>
            <person name="Burger G."/>
            <person name="Butler M."/>
            <person name="Elias M."/>
            <person name="Idnurm A."/>
            <person name="Lang B.F."/>
            <person name="Sone T."/>
            <person name="Abe A."/>
            <person name="Calvo S.E."/>
            <person name="Corrochano L.M."/>
            <person name="Engels R."/>
            <person name="Fu J."/>
            <person name="Hansberg W."/>
            <person name="Kim J.-M."/>
            <person name="Kodira C.D."/>
            <person name="Koehrsen M.J."/>
            <person name="Liu B."/>
            <person name="Miranda-Saavedra D."/>
            <person name="O'Leary S."/>
            <person name="Ortiz-Castellanos L."/>
            <person name="Poulter R."/>
            <person name="Rodriguez-Romero J."/>
            <person name="Ruiz-Herrera J."/>
            <person name="Shen Y.-Q."/>
            <person name="Zeng Q."/>
            <person name="Galagan J."/>
            <person name="Birren B.W."/>
            <person name="Cuomo C.A."/>
            <person name="Wickes B.L."/>
        </authorList>
    </citation>
    <scope>NUCLEOTIDE SEQUENCE [LARGE SCALE GENOMIC DNA]</scope>
    <source>
        <strain evidence="2">RA 99-880 / ATCC MYA-4621 / FGSC 9543 / NRRL 43880</strain>
    </source>
</reference>
<dbReference type="VEuPathDB" id="FungiDB:RO3G_03145"/>
<dbReference type="RefSeq" id="XP_067513837.1">
    <property type="nucleotide sequence ID" value="XM_067657736.1"/>
</dbReference>
<organism evidence="1 2">
    <name type="scientific">Rhizopus delemar (strain RA 99-880 / ATCC MYA-4621 / FGSC 9543 / NRRL 43880)</name>
    <name type="common">Mucormycosis agent</name>
    <name type="synonym">Rhizopus arrhizus var. delemar</name>
    <dbReference type="NCBI Taxonomy" id="246409"/>
    <lineage>
        <taxon>Eukaryota</taxon>
        <taxon>Fungi</taxon>
        <taxon>Fungi incertae sedis</taxon>
        <taxon>Mucoromycota</taxon>
        <taxon>Mucoromycotina</taxon>
        <taxon>Mucoromycetes</taxon>
        <taxon>Mucorales</taxon>
        <taxon>Mucorineae</taxon>
        <taxon>Rhizopodaceae</taxon>
        <taxon>Rhizopus</taxon>
    </lineage>
</organism>
<dbReference type="GeneID" id="93610117"/>
<gene>
    <name evidence="1" type="ORF">RO3G_03145</name>
</gene>
<evidence type="ECO:0000313" key="2">
    <source>
        <dbReference type="Proteomes" id="UP000009138"/>
    </source>
</evidence>
<dbReference type="InParanoid" id="I1BQG1"/>
<evidence type="ECO:0000313" key="1">
    <source>
        <dbReference type="EMBL" id="EIE78441.1"/>
    </source>
</evidence>
<accession>I1BQG1</accession>
<dbReference type="AlphaFoldDB" id="I1BQG1"/>
<name>I1BQG1_RHIO9</name>